<dbReference type="AlphaFoldDB" id="A0A0F9WLS2"/>
<dbReference type="GeneID" id="36318885"/>
<dbReference type="OrthoDB" id="2186513at2759"/>
<evidence type="ECO:0000313" key="2">
    <source>
        <dbReference type="EMBL" id="KKO74028.1"/>
    </source>
</evidence>
<reference evidence="2 3" key="1">
    <citation type="journal article" date="2015" name="Environ. Microbiol.">
        <title>Genome analyses suggest the presence of polyploidy and recent human-driven expansions in eight global populations of the honeybee pathogen Nosema ceranae.</title>
        <authorList>
            <person name="Pelin A."/>
            <person name="Selman M."/>
            <person name="Aris-Brosou S."/>
            <person name="Farinelli L."/>
            <person name="Corradi N."/>
        </authorList>
    </citation>
    <scope>NUCLEOTIDE SEQUENCE [LARGE SCALE GENOMIC DNA]</scope>
    <source>
        <strain evidence="2 3">PA08 1199</strain>
    </source>
</reference>
<feature type="domain" description="Integrase catalytic" evidence="1">
    <location>
        <begin position="14"/>
        <end position="136"/>
    </location>
</feature>
<accession>A0A0F9WLS2</accession>
<dbReference type="SUPFAM" id="SSF53098">
    <property type="entry name" value="Ribonuclease H-like"/>
    <property type="match status" value="1"/>
</dbReference>
<dbReference type="InterPro" id="IPR012337">
    <property type="entry name" value="RNaseH-like_sf"/>
</dbReference>
<dbReference type="PANTHER" id="PTHR46585:SF1">
    <property type="entry name" value="CHROMO DOMAIN-CONTAINING PROTEIN"/>
    <property type="match status" value="1"/>
</dbReference>
<dbReference type="InterPro" id="IPR036397">
    <property type="entry name" value="RNaseH_sf"/>
</dbReference>
<dbReference type="RefSeq" id="XP_024329770.1">
    <property type="nucleotide sequence ID" value="XM_024473983.1"/>
</dbReference>
<dbReference type="Pfam" id="PF00665">
    <property type="entry name" value="rve"/>
    <property type="match status" value="1"/>
</dbReference>
<comment type="caution">
    <text evidence="2">The sequence shown here is derived from an EMBL/GenBank/DDBJ whole genome shotgun (WGS) entry which is preliminary data.</text>
</comment>
<sequence>MFDCQAQRALVFRLVIAPITAQFYRERFIADFADLRYYSNQNNGFGWLFVMIDLFSKYCWTAALFEKSALAVSNTFRNMFSTFGSPFILHTDNGKEFCNTCVSDICNEFNIRHVKDRARCPRTQGQVERCNQPFNT</sequence>
<dbReference type="EMBL" id="JPQZ01000134">
    <property type="protein sequence ID" value="KKO74028.1"/>
    <property type="molecule type" value="Genomic_DNA"/>
</dbReference>
<dbReference type="PANTHER" id="PTHR46585">
    <property type="entry name" value="INTEGRASE CORE DOMAIN CONTAINING PROTEIN"/>
    <property type="match status" value="1"/>
</dbReference>
<evidence type="ECO:0000259" key="1">
    <source>
        <dbReference type="PROSITE" id="PS50994"/>
    </source>
</evidence>
<dbReference type="VEuPathDB" id="MicrosporidiaDB:AAJ76_1340002033"/>
<dbReference type="Proteomes" id="UP000034350">
    <property type="component" value="Unassembled WGS sequence"/>
</dbReference>
<keyword evidence="3" id="KW-1185">Reference proteome</keyword>
<proteinExistence type="predicted"/>
<dbReference type="InterPro" id="IPR001584">
    <property type="entry name" value="Integrase_cat-core"/>
</dbReference>
<protein>
    <submittedName>
        <fullName evidence="2">Krab-a domain-containing protein 2-like protein</fullName>
    </submittedName>
</protein>
<dbReference type="GO" id="GO:0005634">
    <property type="term" value="C:nucleus"/>
    <property type="evidence" value="ECO:0007669"/>
    <property type="project" value="UniProtKB-ARBA"/>
</dbReference>
<evidence type="ECO:0000313" key="3">
    <source>
        <dbReference type="Proteomes" id="UP000034350"/>
    </source>
</evidence>
<dbReference type="GO" id="GO:0015074">
    <property type="term" value="P:DNA integration"/>
    <property type="evidence" value="ECO:0007669"/>
    <property type="project" value="InterPro"/>
</dbReference>
<gene>
    <name evidence="2" type="ORF">AAJ76_1340002033</name>
</gene>
<dbReference type="VEuPathDB" id="MicrosporidiaDB:NCER_102112"/>
<dbReference type="PROSITE" id="PS50994">
    <property type="entry name" value="INTEGRASE"/>
    <property type="match status" value="1"/>
</dbReference>
<dbReference type="GO" id="GO:0003676">
    <property type="term" value="F:nucleic acid binding"/>
    <property type="evidence" value="ECO:0007669"/>
    <property type="project" value="InterPro"/>
</dbReference>
<name>A0A0F9WLS2_9MICR</name>
<dbReference type="Gene3D" id="3.30.420.10">
    <property type="entry name" value="Ribonuclease H-like superfamily/Ribonuclease H"/>
    <property type="match status" value="1"/>
</dbReference>
<organism evidence="2 3">
    <name type="scientific">Vairimorpha ceranae</name>
    <dbReference type="NCBI Taxonomy" id="40302"/>
    <lineage>
        <taxon>Eukaryota</taxon>
        <taxon>Fungi</taxon>
        <taxon>Fungi incertae sedis</taxon>
        <taxon>Microsporidia</taxon>
        <taxon>Nosematidae</taxon>
        <taxon>Vairimorpha</taxon>
    </lineage>
</organism>